<dbReference type="VEuPathDB" id="VectorBase:AAEL005907"/>
<dbReference type="SMART" id="SM00369">
    <property type="entry name" value="LRR_TYP"/>
    <property type="match status" value="4"/>
</dbReference>
<dbReference type="Proteomes" id="UP000008820">
    <property type="component" value="Chromosome 3"/>
</dbReference>
<dbReference type="InterPro" id="IPR001611">
    <property type="entry name" value="Leu-rich_rpt"/>
</dbReference>
<dbReference type="Pfam" id="PF00560">
    <property type="entry name" value="LRR_1"/>
    <property type="match status" value="1"/>
</dbReference>
<dbReference type="InterPro" id="IPR032675">
    <property type="entry name" value="LRR_dom_sf"/>
</dbReference>
<dbReference type="InterPro" id="IPR050216">
    <property type="entry name" value="LRR_domain-containing"/>
</dbReference>
<dbReference type="Pfam" id="PF23598">
    <property type="entry name" value="LRR_14"/>
    <property type="match status" value="1"/>
</dbReference>
<proteinExistence type="predicted"/>
<keyword evidence="5" id="KW-1185">Reference proteome</keyword>
<dbReference type="PANTHER" id="PTHR48051">
    <property type="match status" value="1"/>
</dbReference>
<evidence type="ECO:0000259" key="3">
    <source>
        <dbReference type="Pfam" id="PF23598"/>
    </source>
</evidence>
<dbReference type="EnsemblMetazoa" id="AAEL005907-RA">
    <property type="protein sequence ID" value="AAEL005907-PA"/>
    <property type="gene ID" value="AAEL005907"/>
</dbReference>
<protein>
    <recommendedName>
        <fullName evidence="3">Disease resistance R13L4/SHOC-2-like LRR domain-containing protein</fullName>
    </recommendedName>
</protein>
<keyword evidence="2" id="KW-0677">Repeat</keyword>
<dbReference type="PANTHER" id="PTHR48051:SF1">
    <property type="entry name" value="RAS SUPPRESSOR PROTEIN 1"/>
    <property type="match status" value="1"/>
</dbReference>
<evidence type="ECO:0000313" key="5">
    <source>
        <dbReference type="Proteomes" id="UP000008820"/>
    </source>
</evidence>
<organism evidence="4 5">
    <name type="scientific">Aedes aegypti</name>
    <name type="common">Yellowfever mosquito</name>
    <name type="synonym">Culex aegypti</name>
    <dbReference type="NCBI Taxonomy" id="7159"/>
    <lineage>
        <taxon>Eukaryota</taxon>
        <taxon>Metazoa</taxon>
        <taxon>Ecdysozoa</taxon>
        <taxon>Arthropoda</taxon>
        <taxon>Hexapoda</taxon>
        <taxon>Insecta</taxon>
        <taxon>Pterygota</taxon>
        <taxon>Neoptera</taxon>
        <taxon>Endopterygota</taxon>
        <taxon>Diptera</taxon>
        <taxon>Nematocera</taxon>
        <taxon>Culicoidea</taxon>
        <taxon>Culicidae</taxon>
        <taxon>Culicinae</taxon>
        <taxon>Aedini</taxon>
        <taxon>Aedes</taxon>
        <taxon>Stegomyia</taxon>
    </lineage>
</organism>
<dbReference type="GO" id="GO:0005737">
    <property type="term" value="C:cytoplasm"/>
    <property type="evidence" value="ECO:0007669"/>
    <property type="project" value="TreeGrafter"/>
</dbReference>
<reference evidence="4 5" key="1">
    <citation type="submission" date="2017-06" db="EMBL/GenBank/DDBJ databases">
        <title>Aedes aegypti genome working group (AGWG) sequencing and assembly.</title>
        <authorList>
            <consortium name="Aedes aegypti Genome Working Group (AGWG)"/>
            <person name="Matthews B.J."/>
        </authorList>
    </citation>
    <scope>NUCLEOTIDE SEQUENCE [LARGE SCALE GENOMIC DNA]</scope>
    <source>
        <strain evidence="4 5">LVP_AGWG</strain>
    </source>
</reference>
<dbReference type="InterPro" id="IPR055414">
    <property type="entry name" value="LRR_R13L4/SHOC2-like"/>
</dbReference>
<gene>
    <name evidence="4" type="primary">5567169</name>
</gene>
<feature type="domain" description="Disease resistance R13L4/SHOC-2-like LRR" evidence="3">
    <location>
        <begin position="31"/>
        <end position="148"/>
    </location>
</feature>
<dbReference type="PROSITE" id="PS51450">
    <property type="entry name" value="LRR"/>
    <property type="match status" value="1"/>
</dbReference>
<name>A0A1S4FC24_AEDAE</name>
<dbReference type="SMART" id="SM00364">
    <property type="entry name" value="LRR_BAC"/>
    <property type="match status" value="4"/>
</dbReference>
<evidence type="ECO:0000313" key="4">
    <source>
        <dbReference type="EnsemblMetazoa" id="AAEL005907-PA"/>
    </source>
</evidence>
<accession>A0A1S4FC24</accession>
<keyword evidence="1" id="KW-0433">Leucine-rich repeat</keyword>
<dbReference type="SUPFAM" id="SSF52058">
    <property type="entry name" value="L domain-like"/>
    <property type="match status" value="1"/>
</dbReference>
<sequence length="314" mass="35760">MTSNFLSLLEDKIRSHCVCYLIEKCIEENGRKLNLSRSKMKTIPPALDSCSFLSKLSLDGNSLSSASITSLQSLKFLRYLTLNDNELNEFPEELCELKFVEFLNIGGNPIGRLPESIDKLKNLITLWCNDMLLEFLPEAIGRLRKLRTFGARANQLTALPKSFGELKRLRWLSLENNRIDTLPESFGELFKLTHLNLTRNQFDGIPTTVFMLKRLKFCSFAENLIENVSEIVLAGLQYIPTLLLGGNPMIASESTGNLKQVHFKFDILNEMVSEDWNFSLPNSELNLVDSSDEDTFEEPYEMELPQQARFCLAA</sequence>
<evidence type="ECO:0000256" key="1">
    <source>
        <dbReference type="ARBA" id="ARBA00022614"/>
    </source>
</evidence>
<dbReference type="AlphaFoldDB" id="A0A1S4FC24"/>
<dbReference type="InterPro" id="IPR003591">
    <property type="entry name" value="Leu-rich_rpt_typical-subtyp"/>
</dbReference>
<reference evidence="4" key="2">
    <citation type="submission" date="2020-05" db="UniProtKB">
        <authorList>
            <consortium name="EnsemblMetazoa"/>
        </authorList>
    </citation>
    <scope>IDENTIFICATION</scope>
    <source>
        <strain evidence="4">LVP_AGWG</strain>
    </source>
</reference>
<dbReference type="Gene3D" id="3.80.10.10">
    <property type="entry name" value="Ribonuclease Inhibitor"/>
    <property type="match status" value="2"/>
</dbReference>
<dbReference type="OrthoDB" id="7758423at2759"/>
<evidence type="ECO:0000256" key="2">
    <source>
        <dbReference type="ARBA" id="ARBA00022737"/>
    </source>
</evidence>
<dbReference type="InParanoid" id="A0A1S4FC24"/>